<name>A0ABV0K475_9CYAN</name>
<keyword evidence="2" id="KW-1185">Reference proteome</keyword>
<gene>
    <name evidence="1" type="ORF">NC992_11875</name>
</gene>
<evidence type="ECO:0000313" key="1">
    <source>
        <dbReference type="EMBL" id="MEP0947571.1"/>
    </source>
</evidence>
<dbReference type="Proteomes" id="UP001482513">
    <property type="component" value="Unassembled WGS sequence"/>
</dbReference>
<evidence type="ECO:0008006" key="3">
    <source>
        <dbReference type="Google" id="ProtNLM"/>
    </source>
</evidence>
<comment type="caution">
    <text evidence="1">The sequence shown here is derived from an EMBL/GenBank/DDBJ whole genome shotgun (WGS) entry which is preliminary data.</text>
</comment>
<organism evidence="1 2">
    <name type="scientific">Leptolyngbya subtilissima DQ-A4</name>
    <dbReference type="NCBI Taxonomy" id="2933933"/>
    <lineage>
        <taxon>Bacteria</taxon>
        <taxon>Bacillati</taxon>
        <taxon>Cyanobacteriota</taxon>
        <taxon>Cyanophyceae</taxon>
        <taxon>Leptolyngbyales</taxon>
        <taxon>Leptolyngbyaceae</taxon>
        <taxon>Leptolyngbya group</taxon>
        <taxon>Leptolyngbya</taxon>
    </lineage>
</organism>
<evidence type="ECO:0000313" key="2">
    <source>
        <dbReference type="Proteomes" id="UP001482513"/>
    </source>
</evidence>
<protein>
    <recommendedName>
        <fullName evidence="3">SMI1/KNR4 family protein</fullName>
    </recommendedName>
</protein>
<accession>A0ABV0K475</accession>
<reference evidence="1 2" key="1">
    <citation type="submission" date="2022-04" db="EMBL/GenBank/DDBJ databases">
        <title>Positive selection, recombination, and allopatry shape intraspecific diversity of widespread and dominant cyanobacteria.</title>
        <authorList>
            <person name="Wei J."/>
            <person name="Shu W."/>
            <person name="Hu C."/>
        </authorList>
    </citation>
    <scope>NUCLEOTIDE SEQUENCE [LARGE SCALE GENOMIC DNA]</scope>
    <source>
        <strain evidence="1 2">DQ-A4</strain>
    </source>
</reference>
<sequence length="156" mass="17843">MAVGFSSLTQPTNLGFCSGVMSANFWKAPAYEVPIDKAVRVELLKLHNRDIISENGWPESFWNYVQDRKLLDGEEAQHVIQLFQKLSPGEPARCHMPPWELAFYDETELLFTTTLCFECSNAYVYTVHGKDLHAFDVSEPHAEELLAFLKQEFSLI</sequence>
<proteinExistence type="predicted"/>
<dbReference type="EMBL" id="JAMPKX010000004">
    <property type="protein sequence ID" value="MEP0947571.1"/>
    <property type="molecule type" value="Genomic_DNA"/>
</dbReference>